<proteinExistence type="predicted"/>
<evidence type="ECO:0000313" key="2">
    <source>
        <dbReference type="Proteomes" id="UP000006064"/>
    </source>
</evidence>
<protein>
    <submittedName>
        <fullName evidence="1">Uncharacterized protein</fullName>
    </submittedName>
</protein>
<evidence type="ECO:0000313" key="1">
    <source>
        <dbReference type="EMBL" id="AFL95159.1"/>
    </source>
</evidence>
<dbReference type="AlphaFoldDB" id="I3ZTX5"/>
<dbReference type="RefSeq" id="WP_014788794.1">
    <property type="nucleotide sequence ID" value="NC_018015.1"/>
</dbReference>
<accession>I3ZTX5</accession>
<gene>
    <name evidence="1" type="ORF">CL1_0956</name>
</gene>
<sequence>MRLVVGLPIEDIRDIDIKSNNPSKIHKILFLKWAMRQYVVFFFGENSDLDYDIVKGYILDRGYIFKKISPYIRKRLDLQDDDVILWFRPEMIDSDVETMIDLALLTGDIDEFLVTFIMSK</sequence>
<keyword evidence="2" id="KW-1185">Reference proteome</keyword>
<name>I3ZTX5_THECF</name>
<dbReference type="EMBL" id="CP003651">
    <property type="protein sequence ID" value="AFL95159.1"/>
    <property type="molecule type" value="Genomic_DNA"/>
</dbReference>
<reference evidence="1 2" key="1">
    <citation type="journal article" date="2012" name="J. Bacteriol.">
        <title>Complete Genome Sequence of the Hyperthermophilic Archaeon Thermococcus sp. Strain CL1, Isolated from a Paralvinella sp. Polychaete Worm Collected from a Hydrothermal Vent.</title>
        <authorList>
            <person name="Jung J.H."/>
            <person name="Holden J.F."/>
            <person name="Seo D.H."/>
            <person name="Park K.H."/>
            <person name="Shin H."/>
            <person name="Ryu S."/>
            <person name="Lee J.H."/>
            <person name="Park C.S."/>
        </authorList>
    </citation>
    <scope>NUCLEOTIDE SEQUENCE [LARGE SCALE GENOMIC DNA]</scope>
    <source>
        <strain evidence="2">DSM 27260 / KACC 17922 / CL1</strain>
    </source>
</reference>
<dbReference type="GeneID" id="13038655"/>
<dbReference type="HOGENOM" id="CLU_2044530_0_0_2"/>
<organism evidence="1 2">
    <name type="scientific">Thermococcus cleftensis (strain DSM 27260 / KACC 17922 / CL1)</name>
    <dbReference type="NCBI Taxonomy" id="163003"/>
    <lineage>
        <taxon>Archaea</taxon>
        <taxon>Methanobacteriati</taxon>
        <taxon>Methanobacteriota</taxon>
        <taxon>Thermococci</taxon>
        <taxon>Thermococcales</taxon>
        <taxon>Thermococcaceae</taxon>
        <taxon>Thermococcus</taxon>
    </lineage>
</organism>
<dbReference type="STRING" id="163003.CL1_0956"/>
<dbReference type="Proteomes" id="UP000006064">
    <property type="component" value="Chromosome"/>
</dbReference>
<dbReference type="KEGG" id="thm:CL1_0956"/>